<gene>
    <name evidence="2" type="ORF">SAMN05421546_2260</name>
</gene>
<feature type="transmembrane region" description="Helical" evidence="1">
    <location>
        <begin position="21"/>
        <end position="42"/>
    </location>
</feature>
<dbReference type="InterPro" id="IPR046119">
    <property type="entry name" value="DUF6116"/>
</dbReference>
<dbReference type="Pfam" id="PF19611">
    <property type="entry name" value="DUF6116"/>
    <property type="match status" value="1"/>
</dbReference>
<evidence type="ECO:0000313" key="2">
    <source>
        <dbReference type="EMBL" id="SIR02626.1"/>
    </source>
</evidence>
<protein>
    <submittedName>
        <fullName evidence="2">Uncharacterized protein</fullName>
    </submittedName>
</protein>
<dbReference type="Proteomes" id="UP000241788">
    <property type="component" value="Unassembled WGS sequence"/>
</dbReference>
<name>A0A1N6XJR9_9GAMM</name>
<keyword evidence="1" id="KW-0472">Membrane</keyword>
<dbReference type="EMBL" id="FTLW01000005">
    <property type="protein sequence ID" value="SIR02626.1"/>
    <property type="molecule type" value="Genomic_DNA"/>
</dbReference>
<evidence type="ECO:0000256" key="1">
    <source>
        <dbReference type="SAM" id="Phobius"/>
    </source>
</evidence>
<keyword evidence="1" id="KW-0812">Transmembrane</keyword>
<organism evidence="2 3">
    <name type="scientific">Solilutibacter tolerans</name>
    <dbReference type="NCBI Taxonomy" id="1604334"/>
    <lineage>
        <taxon>Bacteria</taxon>
        <taxon>Pseudomonadati</taxon>
        <taxon>Pseudomonadota</taxon>
        <taxon>Gammaproteobacteria</taxon>
        <taxon>Lysobacterales</taxon>
        <taxon>Lysobacteraceae</taxon>
        <taxon>Solilutibacter</taxon>
    </lineage>
</organism>
<dbReference type="STRING" id="1604334.SAMN05421546_2260"/>
<evidence type="ECO:0000313" key="3">
    <source>
        <dbReference type="Proteomes" id="UP000241788"/>
    </source>
</evidence>
<keyword evidence="1" id="KW-1133">Transmembrane helix</keyword>
<dbReference type="AlphaFoldDB" id="A0A1N6XJR9"/>
<accession>A0A1N6XJR9</accession>
<dbReference type="RefSeq" id="WP_076588240.1">
    <property type="nucleotide sequence ID" value="NZ_FTLW01000005.1"/>
</dbReference>
<keyword evidence="3" id="KW-1185">Reference proteome</keyword>
<reference evidence="3" key="1">
    <citation type="submission" date="2017-01" db="EMBL/GenBank/DDBJ databases">
        <authorList>
            <person name="Varghese N."/>
            <person name="Submissions S."/>
        </authorList>
    </citation>
    <scope>NUCLEOTIDE SEQUENCE [LARGE SCALE GENOMIC DNA]</scope>
    <source>
        <strain evidence="3">UM1</strain>
    </source>
</reference>
<dbReference type="OrthoDB" id="5741597at2"/>
<sequence length="79" mass="8856">MNRLFLAPFLNWARKLKHPTLFKLVGALFVINVIVPDVIPFIDEILLGLGTLVLANWKDRNKSVVDDGKSPIDGSATRR</sequence>
<proteinExistence type="predicted"/>